<dbReference type="GO" id="GO:0007286">
    <property type="term" value="P:spermatid development"/>
    <property type="evidence" value="ECO:0007669"/>
    <property type="project" value="InterPro"/>
</dbReference>
<dbReference type="PANTHER" id="PTHR47608">
    <property type="entry name" value="SERINE PROTEASE INHIBITOR KAZAL-TYPE 2, SPINK2"/>
    <property type="match status" value="1"/>
</dbReference>
<accession>A0A087R9R6</accession>
<evidence type="ECO:0000256" key="5">
    <source>
        <dbReference type="ARBA" id="ARBA00023157"/>
    </source>
</evidence>
<dbReference type="STRING" id="9233.A0A087R9R6"/>
<evidence type="ECO:0000256" key="1">
    <source>
        <dbReference type="ARBA" id="ARBA00004613"/>
    </source>
</evidence>
<dbReference type="Pfam" id="PF00050">
    <property type="entry name" value="Kazal_1"/>
    <property type="match status" value="1"/>
</dbReference>
<keyword evidence="8" id="KW-1185">Reference proteome</keyword>
<dbReference type="AlphaFoldDB" id="A0A087R9R6"/>
<dbReference type="PROSITE" id="PS51465">
    <property type="entry name" value="KAZAL_2"/>
    <property type="match status" value="1"/>
</dbReference>
<name>A0A087R9R6_APTFO</name>
<evidence type="ECO:0000256" key="3">
    <source>
        <dbReference type="ARBA" id="ARBA00022690"/>
    </source>
</evidence>
<dbReference type="GO" id="GO:0005576">
    <property type="term" value="C:extracellular region"/>
    <property type="evidence" value="ECO:0007669"/>
    <property type="project" value="UniProtKB-SubCell"/>
</dbReference>
<dbReference type="SMART" id="SM00280">
    <property type="entry name" value="KAZAL"/>
    <property type="match status" value="1"/>
</dbReference>
<reference evidence="7 8" key="1">
    <citation type="submission" date="2014-04" db="EMBL/GenBank/DDBJ databases">
        <title>Genome evolution of avian class.</title>
        <authorList>
            <person name="Zhang G."/>
            <person name="Li C."/>
        </authorList>
    </citation>
    <scope>NUCLEOTIDE SEQUENCE [LARGE SCALE GENOMIC DNA]</scope>
    <source>
        <strain evidence="7">BGI_AS27</strain>
    </source>
</reference>
<dbReference type="Proteomes" id="UP000053286">
    <property type="component" value="Unassembled WGS sequence"/>
</dbReference>
<evidence type="ECO:0000313" key="7">
    <source>
        <dbReference type="EMBL" id="KFM10220.1"/>
    </source>
</evidence>
<dbReference type="EMBL" id="KL226231">
    <property type="protein sequence ID" value="KFM10220.1"/>
    <property type="molecule type" value="Genomic_DNA"/>
</dbReference>
<gene>
    <name evidence="7" type="ORF">AS27_12805</name>
</gene>
<dbReference type="PANTHER" id="PTHR47608:SF1">
    <property type="entry name" value="SERINE PROTEASE INHIBITOR KAZAL-TYPE 2"/>
    <property type="match status" value="1"/>
</dbReference>
<proteinExistence type="predicted"/>
<dbReference type="PRINTS" id="PR00290">
    <property type="entry name" value="KAZALINHBTR"/>
</dbReference>
<keyword evidence="2" id="KW-0964">Secreted</keyword>
<evidence type="ECO:0000259" key="6">
    <source>
        <dbReference type="PROSITE" id="PS51465"/>
    </source>
</evidence>
<feature type="non-terminal residue" evidence="7">
    <location>
        <position position="36"/>
    </location>
</feature>
<organism evidence="7 8">
    <name type="scientific">Aptenodytes forsteri</name>
    <name type="common">Emperor penguin</name>
    <dbReference type="NCBI Taxonomy" id="9233"/>
    <lineage>
        <taxon>Eukaryota</taxon>
        <taxon>Metazoa</taxon>
        <taxon>Chordata</taxon>
        <taxon>Craniata</taxon>
        <taxon>Vertebrata</taxon>
        <taxon>Euteleostomi</taxon>
        <taxon>Archelosauria</taxon>
        <taxon>Archosauria</taxon>
        <taxon>Dinosauria</taxon>
        <taxon>Saurischia</taxon>
        <taxon>Theropoda</taxon>
        <taxon>Coelurosauria</taxon>
        <taxon>Aves</taxon>
        <taxon>Neognathae</taxon>
        <taxon>Neoaves</taxon>
        <taxon>Aequornithes</taxon>
        <taxon>Sphenisciformes</taxon>
        <taxon>Spheniscidae</taxon>
        <taxon>Aptenodytes</taxon>
    </lineage>
</organism>
<feature type="non-terminal residue" evidence="7">
    <location>
        <position position="1"/>
    </location>
</feature>
<dbReference type="PROSITE" id="PS00282">
    <property type="entry name" value="KAZAL_1"/>
    <property type="match status" value="1"/>
</dbReference>
<dbReference type="InterPro" id="IPR001239">
    <property type="entry name" value="Prot_inh_Kazal-m"/>
</dbReference>
<dbReference type="SUPFAM" id="SSF100895">
    <property type="entry name" value="Kazal-type serine protease inhibitors"/>
    <property type="match status" value="1"/>
</dbReference>
<keyword evidence="3" id="KW-0646">Protease inhibitor</keyword>
<protein>
    <submittedName>
        <fullName evidence="7">Trypsin inhibitor ClTI-1</fullName>
    </submittedName>
</protein>
<comment type="subcellular location">
    <subcellularLocation>
        <location evidence="1">Secreted</location>
    </subcellularLocation>
</comment>
<evidence type="ECO:0000256" key="2">
    <source>
        <dbReference type="ARBA" id="ARBA00022525"/>
    </source>
</evidence>
<dbReference type="InterPro" id="IPR036058">
    <property type="entry name" value="Kazal_dom_sf"/>
</dbReference>
<evidence type="ECO:0000256" key="4">
    <source>
        <dbReference type="ARBA" id="ARBA00022900"/>
    </source>
</evidence>
<keyword evidence="4" id="KW-0722">Serine protease inhibitor</keyword>
<sequence length="36" mass="3840">PACNKYGVPGCPRDYNPVCGTDGETYSNECVLCLSN</sequence>
<feature type="domain" description="Kazal-like" evidence="6">
    <location>
        <begin position="1"/>
        <end position="36"/>
    </location>
</feature>
<keyword evidence="5" id="KW-1015">Disulfide bond</keyword>
<dbReference type="GO" id="GO:0004867">
    <property type="term" value="F:serine-type endopeptidase inhibitor activity"/>
    <property type="evidence" value="ECO:0007669"/>
    <property type="project" value="UniProtKB-KW"/>
</dbReference>
<dbReference type="Gene3D" id="3.30.60.30">
    <property type="match status" value="1"/>
</dbReference>
<dbReference type="InterPro" id="IPR002350">
    <property type="entry name" value="Kazal_dom"/>
</dbReference>
<evidence type="ECO:0000313" key="8">
    <source>
        <dbReference type="Proteomes" id="UP000053286"/>
    </source>
</evidence>
<dbReference type="InterPro" id="IPR042167">
    <property type="entry name" value="SPINK2"/>
</dbReference>